<reference evidence="2 3" key="1">
    <citation type="submission" date="2016-10" db="EMBL/GenBank/DDBJ databases">
        <title>Complete Genome Sequence of Flavobacterium sp. PK15.</title>
        <authorList>
            <person name="Ekwe A."/>
            <person name="Kim S.B."/>
        </authorList>
    </citation>
    <scope>NUCLEOTIDE SEQUENCE [LARGE SCALE GENOMIC DNA]</scope>
    <source>
        <strain evidence="2 3">PK15</strain>
    </source>
</reference>
<dbReference type="Proteomes" id="UP000178198">
    <property type="component" value="Chromosome"/>
</dbReference>
<evidence type="ECO:0000313" key="3">
    <source>
        <dbReference type="Proteomes" id="UP000178198"/>
    </source>
</evidence>
<dbReference type="EMBL" id="CP017774">
    <property type="protein sequence ID" value="AOZ99598.1"/>
    <property type="molecule type" value="Genomic_DNA"/>
</dbReference>
<keyword evidence="1" id="KW-0175">Coiled coil</keyword>
<sequence>MSNILKIIQFLKGSEKRFITITNQENGKLVGKKDTYLTDIPNEDLAHYLKYQLGEITQPTLVWIELRSKQGPTSKKEDTAKIEVMPPNYQEQAVQLPAVQNYSPAVQEQAPQPNFLGTPALNNNIFGLGFPEIMNMQRKSDQLEDKKEQLADLKEEYKDLKHNYNLKEVENRELLSKLAIAESQKEMAVMLAKNENKSFADSPVFQSLIERAPELLSGIAAMKGAAPLPQAAGLGRPNVSDTHAEFFDYAADNLNENQINYLGSICGFMNNPEFQNDLKLLIQRYASN</sequence>
<evidence type="ECO:0000313" key="2">
    <source>
        <dbReference type="EMBL" id="AOZ99598.1"/>
    </source>
</evidence>
<dbReference type="OrthoDB" id="1357202at2"/>
<name>A0A1D9PAJ1_9FLAO</name>
<proteinExistence type="predicted"/>
<feature type="coiled-coil region" evidence="1">
    <location>
        <begin position="133"/>
        <end position="170"/>
    </location>
</feature>
<evidence type="ECO:0000256" key="1">
    <source>
        <dbReference type="SAM" id="Coils"/>
    </source>
</evidence>
<accession>A0A1D9PAJ1</accession>
<gene>
    <name evidence="2" type="ORF">BIW12_09175</name>
</gene>
<dbReference type="KEGG" id="fcm:BIW12_09175"/>
<keyword evidence="3" id="KW-1185">Reference proteome</keyword>
<protein>
    <submittedName>
        <fullName evidence="2">Uncharacterized protein</fullName>
    </submittedName>
</protein>
<dbReference type="RefSeq" id="WP_071184847.1">
    <property type="nucleotide sequence ID" value="NZ_CP017774.1"/>
</dbReference>
<dbReference type="STRING" id="1306519.BIW12_09175"/>
<organism evidence="2 3">
    <name type="scientific">Flavobacterium commune</name>
    <dbReference type="NCBI Taxonomy" id="1306519"/>
    <lineage>
        <taxon>Bacteria</taxon>
        <taxon>Pseudomonadati</taxon>
        <taxon>Bacteroidota</taxon>
        <taxon>Flavobacteriia</taxon>
        <taxon>Flavobacteriales</taxon>
        <taxon>Flavobacteriaceae</taxon>
        <taxon>Flavobacterium</taxon>
    </lineage>
</organism>
<dbReference type="AlphaFoldDB" id="A0A1D9PAJ1"/>